<dbReference type="EMBL" id="KB446535">
    <property type="protein sequence ID" value="EME48476.1"/>
    <property type="molecule type" value="Genomic_DNA"/>
</dbReference>
<dbReference type="Proteomes" id="UP000016933">
    <property type="component" value="Unassembled WGS sequence"/>
</dbReference>
<feature type="compositionally biased region" description="Basic and acidic residues" evidence="1">
    <location>
        <begin position="126"/>
        <end position="143"/>
    </location>
</feature>
<reference evidence="4" key="1">
    <citation type="journal article" date="2012" name="PLoS Genet.">
        <title>The genomes of the fungal plant pathogens Cladosporium fulvum and Dothistroma septosporum reveal adaptation to different hosts and lifestyles but also signatures of common ancestry.</title>
        <authorList>
            <person name="de Wit P.J.G.M."/>
            <person name="van der Burgt A."/>
            <person name="Oekmen B."/>
            <person name="Stergiopoulos I."/>
            <person name="Abd-Elsalam K.A."/>
            <person name="Aerts A.L."/>
            <person name="Bahkali A.H."/>
            <person name="Beenen H.G."/>
            <person name="Chettri P."/>
            <person name="Cox M.P."/>
            <person name="Datema E."/>
            <person name="de Vries R.P."/>
            <person name="Dhillon B."/>
            <person name="Ganley A.R."/>
            <person name="Griffiths S.A."/>
            <person name="Guo Y."/>
            <person name="Hamelin R.C."/>
            <person name="Henrissat B."/>
            <person name="Kabir M.S."/>
            <person name="Jashni M.K."/>
            <person name="Kema G."/>
            <person name="Klaubauf S."/>
            <person name="Lapidus A."/>
            <person name="Levasseur A."/>
            <person name="Lindquist E."/>
            <person name="Mehrabi R."/>
            <person name="Ohm R.A."/>
            <person name="Owen T.J."/>
            <person name="Salamov A."/>
            <person name="Schwelm A."/>
            <person name="Schijlen E."/>
            <person name="Sun H."/>
            <person name="van den Burg H.A."/>
            <person name="van Ham R.C.H.J."/>
            <person name="Zhang S."/>
            <person name="Goodwin S.B."/>
            <person name="Grigoriev I.V."/>
            <person name="Collemare J."/>
            <person name="Bradshaw R.E."/>
        </authorList>
    </citation>
    <scope>NUCLEOTIDE SEQUENCE [LARGE SCALE GENOMIC DNA]</scope>
    <source>
        <strain evidence="4">NZE10 / CBS 128990</strain>
    </source>
</reference>
<evidence type="ECO:0000313" key="4">
    <source>
        <dbReference type="Proteomes" id="UP000016933"/>
    </source>
</evidence>
<evidence type="ECO:0000313" key="3">
    <source>
        <dbReference type="EMBL" id="EME48476.1"/>
    </source>
</evidence>
<dbReference type="eggNOG" id="ENOG502RNTH">
    <property type="taxonomic scope" value="Eukaryota"/>
</dbReference>
<keyword evidence="4" id="KW-1185">Reference proteome</keyword>
<accession>N1PY71</accession>
<dbReference type="AlphaFoldDB" id="N1PY71"/>
<organism evidence="3 4">
    <name type="scientific">Dothistroma septosporum (strain NZE10 / CBS 128990)</name>
    <name type="common">Red band needle blight fungus</name>
    <name type="synonym">Mycosphaerella pini</name>
    <dbReference type="NCBI Taxonomy" id="675120"/>
    <lineage>
        <taxon>Eukaryota</taxon>
        <taxon>Fungi</taxon>
        <taxon>Dikarya</taxon>
        <taxon>Ascomycota</taxon>
        <taxon>Pezizomycotina</taxon>
        <taxon>Dothideomycetes</taxon>
        <taxon>Dothideomycetidae</taxon>
        <taxon>Mycosphaerellales</taxon>
        <taxon>Mycosphaerellaceae</taxon>
        <taxon>Dothistroma</taxon>
    </lineage>
</organism>
<evidence type="ECO:0000256" key="1">
    <source>
        <dbReference type="SAM" id="MobiDB-lite"/>
    </source>
</evidence>
<sequence>MFKALLLAIVVGVGAANISSPNLVDRANDSPSKECCIKDRCPRTAQQSAVTAYCSSYLKVPKTATKTVTTCSTTTILSTSITATVTVAGTTTTSIITGCQLPATATTTASASQTPTGGDSSVPAPEGKRDAESETHERRDDALSKPSCLSSHRTLQDISSVCSCLSLRPQTTKTTTSTDVKTINKTVKSAATVTGGPSTTTVYQAPANPTFAIVNDAGDIFRALCGQRRRALMSRQADNCQIDQIQFYTNSTSIETRVVNFVLNGADGLDGTLFLSSTAQAGQNMGVPTVANRKGGAQDYVVRNDPASPNSASLTPLTCSISFKSADGTCPLDCQPSGDDSDVNQSQNQDDSGTWYLGPAGAVSSNTFNNFAVSAELID</sequence>
<name>N1PY71_DOTSN</name>
<feature type="chain" id="PRO_5012903982" evidence="2">
    <location>
        <begin position="16"/>
        <end position="379"/>
    </location>
</feature>
<proteinExistence type="predicted"/>
<feature type="signal peptide" evidence="2">
    <location>
        <begin position="1"/>
        <end position="15"/>
    </location>
</feature>
<dbReference type="HOGENOM" id="CLU_729628_0_0_1"/>
<feature type="compositionally biased region" description="Low complexity" evidence="1">
    <location>
        <begin position="107"/>
        <end position="116"/>
    </location>
</feature>
<protein>
    <submittedName>
        <fullName evidence="3">Uncharacterized protein</fullName>
    </submittedName>
</protein>
<keyword evidence="2" id="KW-0732">Signal</keyword>
<feature type="region of interest" description="Disordered" evidence="1">
    <location>
        <begin position="107"/>
        <end position="147"/>
    </location>
</feature>
<evidence type="ECO:0000256" key="2">
    <source>
        <dbReference type="SAM" id="SignalP"/>
    </source>
</evidence>
<reference evidence="3 4" key="2">
    <citation type="journal article" date="2012" name="PLoS Pathog.">
        <title>Diverse lifestyles and strategies of plant pathogenesis encoded in the genomes of eighteen Dothideomycetes fungi.</title>
        <authorList>
            <person name="Ohm R.A."/>
            <person name="Feau N."/>
            <person name="Henrissat B."/>
            <person name="Schoch C.L."/>
            <person name="Horwitz B.A."/>
            <person name="Barry K.W."/>
            <person name="Condon B.J."/>
            <person name="Copeland A.C."/>
            <person name="Dhillon B."/>
            <person name="Glaser F."/>
            <person name="Hesse C.N."/>
            <person name="Kosti I."/>
            <person name="LaButti K."/>
            <person name="Lindquist E.A."/>
            <person name="Lucas S."/>
            <person name="Salamov A.A."/>
            <person name="Bradshaw R.E."/>
            <person name="Ciuffetti L."/>
            <person name="Hamelin R.C."/>
            <person name="Kema G.H.J."/>
            <person name="Lawrence C."/>
            <person name="Scott J.A."/>
            <person name="Spatafora J.W."/>
            <person name="Turgeon B.G."/>
            <person name="de Wit P.J.G.M."/>
            <person name="Zhong S."/>
            <person name="Goodwin S.B."/>
            <person name="Grigoriev I.V."/>
        </authorList>
    </citation>
    <scope>NUCLEOTIDE SEQUENCE [LARGE SCALE GENOMIC DNA]</scope>
    <source>
        <strain evidence="4">NZE10 / CBS 128990</strain>
    </source>
</reference>
<gene>
    <name evidence="3" type="ORF">DOTSEDRAFT_48945</name>
</gene>